<evidence type="ECO:0000256" key="10">
    <source>
        <dbReference type="ARBA" id="ARBA00023295"/>
    </source>
</evidence>
<evidence type="ECO:0000259" key="14">
    <source>
        <dbReference type="PROSITE" id="PS50093"/>
    </source>
</evidence>
<dbReference type="Pfam" id="PF13385">
    <property type="entry name" value="Laminin_G_3"/>
    <property type="match status" value="2"/>
</dbReference>
<dbReference type="SUPFAM" id="SSF49899">
    <property type="entry name" value="Concanavalin A-like lectins/glucanases"/>
    <property type="match status" value="2"/>
</dbReference>
<keyword evidence="4 13" id="KW-0732">Signal</keyword>
<keyword evidence="11" id="KW-0624">Polysaccharide degradation</keyword>
<dbReference type="SMART" id="SM00560">
    <property type="entry name" value="LamGL"/>
    <property type="match status" value="2"/>
</dbReference>
<evidence type="ECO:0000256" key="2">
    <source>
        <dbReference type="ARBA" id="ARBA00004316"/>
    </source>
</evidence>
<feature type="compositionally biased region" description="Low complexity" evidence="12">
    <location>
        <begin position="1262"/>
        <end position="1271"/>
    </location>
</feature>
<dbReference type="GO" id="GO:0005261">
    <property type="term" value="F:monoatomic cation channel activity"/>
    <property type="evidence" value="ECO:0007669"/>
    <property type="project" value="TreeGrafter"/>
</dbReference>
<feature type="region of interest" description="Disordered" evidence="12">
    <location>
        <begin position="1258"/>
        <end position="1281"/>
    </location>
</feature>
<dbReference type="GO" id="GO:0000272">
    <property type="term" value="P:polysaccharide catabolic process"/>
    <property type="evidence" value="ECO:0007669"/>
    <property type="project" value="UniProtKB-KW"/>
</dbReference>
<evidence type="ECO:0000256" key="1">
    <source>
        <dbReference type="ARBA" id="ARBA00004141"/>
    </source>
</evidence>
<proteinExistence type="predicted"/>
<dbReference type="InterPro" id="IPR022409">
    <property type="entry name" value="PKD/Chitinase_dom"/>
</dbReference>
<dbReference type="GO" id="GO:0042995">
    <property type="term" value="C:cell projection"/>
    <property type="evidence" value="ECO:0007669"/>
    <property type="project" value="UniProtKB-SubCell"/>
</dbReference>
<feature type="chain" id="PRO_5021955503" description="PDK repeat-containing protein" evidence="13">
    <location>
        <begin position="34"/>
        <end position="1495"/>
    </location>
</feature>
<keyword evidence="9" id="KW-0966">Cell projection</keyword>
<dbReference type="CDD" id="cd00146">
    <property type="entry name" value="PKD"/>
    <property type="match status" value="3"/>
</dbReference>
<dbReference type="PANTHER" id="PTHR46730">
    <property type="entry name" value="POLYCYSTIN-1"/>
    <property type="match status" value="1"/>
</dbReference>
<reference evidence="16 17" key="1">
    <citation type="submission" date="2019-07" db="EMBL/GenBank/DDBJ databases">
        <title>Whole genome shotgun sequence of Cellulomonas aerilata NBRC 106308.</title>
        <authorList>
            <person name="Hosoyama A."/>
            <person name="Uohara A."/>
            <person name="Ohji S."/>
            <person name="Ichikawa N."/>
        </authorList>
    </citation>
    <scope>NUCLEOTIDE SEQUENCE [LARGE SCALE GENOMIC DNA]</scope>
    <source>
        <strain evidence="16 17">NBRC 106308</strain>
    </source>
</reference>
<sequence length="1495" mass="153486">MRPDLNRLARRATATVGVLSMALVGMVVSPAAADTAPAVEAGLPQTVSSDSLPTAQIDGIAWDQKIAGNTVYVGGRFTSVRPAGAAPGASTVARSNMMAYDIRTGQHTGFAPTFNGQVRQLAVSPDGTRVYAAGEFTTVNGTTMYRVAAFNAATGALITSFRPAVNARIASIAVTNTTVYIGGIFSSVNNQPRARVAAINAANGAVLPAVGSADDGAVNALVVSPDGSKLVVGGSFTTFNASSKPGYGLAMVDTASGQMLPLPANDLIRNGGANASITSLSSDADTFYGSGYVYGAGGNLEGAFAARWSDGGIAWVEDCHGDTYQSKPIGGVLYSASHKHYCGNVGGFPETTPRSFYRATATTIDARRTVTKEPTGSYYNYAGTPAPELLNWFPAMDTGTFSGSNQGPWAVDGTGQYVVMSGEFTRVNNVGQQGLARFAVPSIAPNRDGPRLSGATINPRLRSVTPGEVRMTWPANWDRDNATLTYRVYRTSSTTPPIFEQTVTASFWETEDLQFVDTGLEPGSTQRYRVTATDPYNNTVQSEFVTVTVASAQTANAYAGEVLADGASSYWRLDEVSGTTVQDWAGRNDAVAAAGVTRGAAGAVPGTASTFDGTTSGWAASQKAAPGPNTFTVEAWFSTTSTTGGKIVGYGSSATAPSGSYDRQVYMDNAGRIVFGVHPGTNRTVVSTGSFNDGQWHHVAASLGSNGMRLYVDGKIVGQRTDTTSGQAYNGYWRIGGDTIGVSWTNSPTSKYLAGAIDDVAVYPTVLVQEQLLDHYLVSGRTSTLPVKPSDAYGAAVRDAGPELYWRLGETEGTQAVDTGLAGLHGTYRSGVTLGAAGPLASGATTAVTLDGVDDYVSGDTSVVNPRVYSQELWFSTTTTRGGRLIGFGTSKDAVSTSYDRTVYMETDGRLSFGALTSVKNVISSTAPYNDGAWHHLVATQSSEGMRLYVDGVLVAQNAVTGAQSYTGYWRVGADRNWGPSQGFDGKVDEAAIYSRALGAQTVADHFALGTTGGPADGLPTAAFTSAVDALGVTVDGTASSDPEGGALTFAWEFGDGATGTGPTAAHTYAVDGTYTVRLTVTDAAGGTDTEQATVKVAAPANVAPTAAFTPGVRNLVVDLDARASADSDGTIASYDWSFGDGTTGTGATTSHTYSAAGTFTVGLTVTDDDGARTQTSQQVTVAPAPPANVAPTASFTSSAQGLALSVNGSGSSDPDGTVASYAWAFGDGGTATGPTASWTYAEPGTYTVVLTVTDDDGGKGTKSATVTVTAPPAPPTPPASTAVAQDAFGRTVANGWGTAEVGGAWTTTGSASLFSVDGSVGRQRLATAGADLKASLNGATSTDTELQAQMSLDKPTTGGGVYFSVVGRQVGSEDYKARLRIYPTGKVDLTLARTGTTLGAVTVPVTYTAGDALQVRLQVTGTAPTTIRAKVWKVGESEPADWQRTVTDATAGLQVAGGIGLGAYLSGSSTNAPTVASFDRVWAGPTAGAPVAGA</sequence>
<dbReference type="Gene3D" id="2.130.10.10">
    <property type="entry name" value="YVTN repeat-like/Quinoprotein amine dehydrogenase"/>
    <property type="match status" value="1"/>
</dbReference>
<accession>A0A512DDT7</accession>
<organism evidence="16 17">
    <name type="scientific">Cellulomonas aerilata</name>
    <dbReference type="NCBI Taxonomy" id="515326"/>
    <lineage>
        <taxon>Bacteria</taxon>
        <taxon>Bacillati</taxon>
        <taxon>Actinomycetota</taxon>
        <taxon>Actinomycetes</taxon>
        <taxon>Micrococcales</taxon>
        <taxon>Cellulomonadaceae</taxon>
        <taxon>Cellulomonas</taxon>
    </lineage>
</organism>
<feature type="domain" description="Fibronectin type-III" evidence="15">
    <location>
        <begin position="455"/>
        <end position="552"/>
    </location>
</feature>
<comment type="subcellular location">
    <subcellularLocation>
        <location evidence="2">Cell projection</location>
    </subcellularLocation>
    <subcellularLocation>
        <location evidence="1">Membrane</location>
        <topology evidence="1">Multi-pass membrane protein</topology>
    </subcellularLocation>
</comment>
<keyword evidence="10" id="KW-0378">Hydrolase</keyword>
<comment type="caution">
    <text evidence="16">The sequence shown here is derived from an EMBL/GenBank/DDBJ whole genome shotgun (WGS) entry which is preliminary data.</text>
</comment>
<dbReference type="SUPFAM" id="SSF50969">
    <property type="entry name" value="YVTN repeat-like/Quinoprotein amine dehydrogenase"/>
    <property type="match status" value="1"/>
</dbReference>
<name>A0A512DDT7_9CELL</name>
<dbReference type="InterPro" id="IPR006558">
    <property type="entry name" value="LamG-like"/>
</dbReference>
<dbReference type="InterPro" id="IPR001791">
    <property type="entry name" value="Laminin_G"/>
</dbReference>
<dbReference type="InterPro" id="IPR036116">
    <property type="entry name" value="FN3_sf"/>
</dbReference>
<dbReference type="InterPro" id="IPR000601">
    <property type="entry name" value="PKD_dom"/>
</dbReference>
<dbReference type="EMBL" id="BJYY01000014">
    <property type="protein sequence ID" value="GEO34641.1"/>
    <property type="molecule type" value="Genomic_DNA"/>
</dbReference>
<dbReference type="InterPro" id="IPR013783">
    <property type="entry name" value="Ig-like_fold"/>
</dbReference>
<dbReference type="GO" id="GO:0006816">
    <property type="term" value="P:calcium ion transport"/>
    <property type="evidence" value="ECO:0007669"/>
    <property type="project" value="TreeGrafter"/>
</dbReference>
<dbReference type="Gene3D" id="2.60.40.10">
    <property type="entry name" value="Immunoglobulins"/>
    <property type="match status" value="4"/>
</dbReference>
<evidence type="ECO:0000256" key="4">
    <source>
        <dbReference type="ARBA" id="ARBA00022729"/>
    </source>
</evidence>
<feature type="signal peptide" evidence="13">
    <location>
        <begin position="1"/>
        <end position="33"/>
    </location>
</feature>
<dbReference type="Pfam" id="PF18911">
    <property type="entry name" value="PKD_4"/>
    <property type="match status" value="3"/>
</dbReference>
<evidence type="ECO:0000256" key="7">
    <source>
        <dbReference type="ARBA" id="ARBA00023136"/>
    </source>
</evidence>
<dbReference type="Proteomes" id="UP000321181">
    <property type="component" value="Unassembled WGS sequence"/>
</dbReference>
<dbReference type="PROSITE" id="PS50093">
    <property type="entry name" value="PKD"/>
    <property type="match status" value="3"/>
</dbReference>
<dbReference type="SUPFAM" id="SSF49265">
    <property type="entry name" value="Fibronectin type III"/>
    <property type="match status" value="1"/>
</dbReference>
<keyword evidence="6" id="KW-1133">Transmembrane helix</keyword>
<dbReference type="CDD" id="cd00063">
    <property type="entry name" value="FN3"/>
    <property type="match status" value="1"/>
</dbReference>
<evidence type="ECO:0000313" key="17">
    <source>
        <dbReference type="Proteomes" id="UP000321181"/>
    </source>
</evidence>
<keyword evidence="11" id="KW-0119">Carbohydrate metabolism</keyword>
<keyword evidence="5" id="KW-0677">Repeat</keyword>
<dbReference type="SMART" id="SM00089">
    <property type="entry name" value="PKD"/>
    <property type="match status" value="3"/>
</dbReference>
<evidence type="ECO:0000256" key="9">
    <source>
        <dbReference type="ARBA" id="ARBA00023273"/>
    </source>
</evidence>
<dbReference type="InterPro" id="IPR015943">
    <property type="entry name" value="WD40/YVTN_repeat-like_dom_sf"/>
</dbReference>
<dbReference type="InterPro" id="IPR003961">
    <property type="entry name" value="FN3_dom"/>
</dbReference>
<evidence type="ECO:0000256" key="5">
    <source>
        <dbReference type="ARBA" id="ARBA00022737"/>
    </source>
</evidence>
<dbReference type="InterPro" id="IPR035986">
    <property type="entry name" value="PKD_dom_sf"/>
</dbReference>
<dbReference type="GO" id="GO:0016798">
    <property type="term" value="F:hydrolase activity, acting on glycosyl bonds"/>
    <property type="evidence" value="ECO:0007669"/>
    <property type="project" value="UniProtKB-KW"/>
</dbReference>
<feature type="domain" description="PKD" evidence="14">
    <location>
        <begin position="1016"/>
        <end position="1104"/>
    </location>
</feature>
<evidence type="ECO:0008006" key="18">
    <source>
        <dbReference type="Google" id="ProtNLM"/>
    </source>
</evidence>
<gene>
    <name evidence="16" type="ORF">CAE01nite_23660</name>
</gene>
<dbReference type="SUPFAM" id="SSF49299">
    <property type="entry name" value="PKD domain"/>
    <property type="match status" value="3"/>
</dbReference>
<feature type="domain" description="PKD" evidence="14">
    <location>
        <begin position="1105"/>
        <end position="1182"/>
    </location>
</feature>
<dbReference type="CDD" id="cd00110">
    <property type="entry name" value="LamG"/>
    <property type="match status" value="1"/>
</dbReference>
<keyword evidence="7" id="KW-0472">Membrane</keyword>
<dbReference type="PROSITE" id="PS50853">
    <property type="entry name" value="FN3"/>
    <property type="match status" value="1"/>
</dbReference>
<dbReference type="SMART" id="SM00282">
    <property type="entry name" value="LamG"/>
    <property type="match status" value="2"/>
</dbReference>
<dbReference type="InterPro" id="IPR013320">
    <property type="entry name" value="ConA-like_dom_sf"/>
</dbReference>
<dbReference type="RefSeq" id="WP_222595914.1">
    <property type="nucleotide sequence ID" value="NZ_BAAARM010000004.1"/>
</dbReference>
<dbReference type="PANTHER" id="PTHR46730:SF4">
    <property type="entry name" value="POLYCYSTIC KIDNEY DISEASE PROTEIN 1-LIKE 1"/>
    <property type="match status" value="1"/>
</dbReference>
<evidence type="ECO:0000259" key="15">
    <source>
        <dbReference type="PROSITE" id="PS50853"/>
    </source>
</evidence>
<evidence type="ECO:0000256" key="3">
    <source>
        <dbReference type="ARBA" id="ARBA00022692"/>
    </source>
</evidence>
<evidence type="ECO:0000313" key="16">
    <source>
        <dbReference type="EMBL" id="GEO34641.1"/>
    </source>
</evidence>
<dbReference type="GO" id="GO:0005886">
    <property type="term" value="C:plasma membrane"/>
    <property type="evidence" value="ECO:0007669"/>
    <property type="project" value="TreeGrafter"/>
</dbReference>
<evidence type="ECO:0000256" key="13">
    <source>
        <dbReference type="SAM" id="SignalP"/>
    </source>
</evidence>
<evidence type="ECO:0000256" key="8">
    <source>
        <dbReference type="ARBA" id="ARBA00023157"/>
    </source>
</evidence>
<keyword evidence="8" id="KW-1015">Disulfide bond</keyword>
<dbReference type="InterPro" id="IPR011044">
    <property type="entry name" value="Quino_amine_DH_bsu"/>
</dbReference>
<keyword evidence="10" id="KW-0326">Glycosidase</keyword>
<keyword evidence="17" id="KW-1185">Reference proteome</keyword>
<evidence type="ECO:0000256" key="6">
    <source>
        <dbReference type="ARBA" id="ARBA00022989"/>
    </source>
</evidence>
<evidence type="ECO:0000256" key="12">
    <source>
        <dbReference type="SAM" id="MobiDB-lite"/>
    </source>
</evidence>
<protein>
    <recommendedName>
        <fullName evidence="18">PDK repeat-containing protein</fullName>
    </recommendedName>
</protein>
<feature type="domain" description="PKD" evidence="14">
    <location>
        <begin position="1188"/>
        <end position="1272"/>
    </location>
</feature>
<keyword evidence="3" id="KW-0812">Transmembrane</keyword>
<dbReference type="Gene3D" id="2.60.120.200">
    <property type="match status" value="2"/>
</dbReference>
<evidence type="ECO:0000256" key="11">
    <source>
        <dbReference type="ARBA" id="ARBA00023326"/>
    </source>
</evidence>